<evidence type="ECO:0000313" key="8">
    <source>
        <dbReference type="EMBL" id="WQH16200.1"/>
    </source>
</evidence>
<evidence type="ECO:0000256" key="3">
    <source>
        <dbReference type="ARBA" id="ARBA00023274"/>
    </source>
</evidence>
<keyword evidence="9" id="KW-1185">Reference proteome</keyword>
<dbReference type="InterPro" id="IPR035987">
    <property type="entry name" value="Ribosomal_uS8_sf"/>
</dbReference>
<dbReference type="HAMAP" id="MF_01302_B">
    <property type="entry name" value="Ribosomal_uS8_B"/>
    <property type="match status" value="1"/>
</dbReference>
<reference evidence="8 9" key="1">
    <citation type="submission" date="2023-11" db="EMBL/GenBank/DDBJ databases">
        <title>MicrobeMod: A computational toolkit for identifying prokaryotic methylation and restriction-modification with nanopore sequencing.</title>
        <authorList>
            <person name="Crits-Christoph A."/>
            <person name="Kang S.C."/>
            <person name="Lee H."/>
            <person name="Ostrov N."/>
        </authorList>
    </citation>
    <scope>NUCLEOTIDE SEQUENCE [LARGE SCALE GENOMIC DNA]</scope>
    <source>
        <strain evidence="8 9">ATCC 49870</strain>
    </source>
</reference>
<organism evidence="8 9">
    <name type="scientific">Guyparkeria halophila</name>
    <dbReference type="NCBI Taxonomy" id="47960"/>
    <lineage>
        <taxon>Bacteria</taxon>
        <taxon>Pseudomonadati</taxon>
        <taxon>Pseudomonadota</taxon>
        <taxon>Gammaproteobacteria</taxon>
        <taxon>Chromatiales</taxon>
        <taxon>Thioalkalibacteraceae</taxon>
        <taxon>Guyparkeria</taxon>
    </lineage>
</organism>
<dbReference type="Gene3D" id="3.30.1490.10">
    <property type="match status" value="1"/>
</dbReference>
<comment type="subunit">
    <text evidence="5 6">Part of the 30S ribosomal subunit. Contacts proteins S5 and S12.</text>
</comment>
<evidence type="ECO:0000256" key="1">
    <source>
        <dbReference type="ARBA" id="ARBA00006471"/>
    </source>
</evidence>
<keyword evidence="6" id="KW-0694">RNA-binding</keyword>
<keyword evidence="3 6" id="KW-0687">Ribonucleoprotein</keyword>
<dbReference type="EMBL" id="CP140153">
    <property type="protein sequence ID" value="WQH16200.1"/>
    <property type="molecule type" value="Genomic_DNA"/>
</dbReference>
<dbReference type="InterPro" id="IPR000630">
    <property type="entry name" value="Ribosomal_uS8"/>
</dbReference>
<dbReference type="RefSeq" id="WP_322521210.1">
    <property type="nucleotide sequence ID" value="NZ_CP140153.1"/>
</dbReference>
<dbReference type="Gene3D" id="3.30.1370.30">
    <property type="match status" value="1"/>
</dbReference>
<keyword evidence="2 6" id="KW-0689">Ribosomal protein</keyword>
<comment type="function">
    <text evidence="6">One of the primary rRNA binding proteins, it binds directly to 16S rRNA central domain where it helps coordinate assembly of the platform of the 30S subunit.</text>
</comment>
<comment type="similarity">
    <text evidence="1 6 7">Belongs to the universal ribosomal protein uS8 family.</text>
</comment>
<keyword evidence="6" id="KW-0699">rRNA-binding</keyword>
<sequence>MSMNDPIADMLTRIRNGQAARKTEVSMPASKFKKAVAETLKDEGYIADIRIEGDKKPTLVVTLRYFEGKPVIEKLNRVSRPGSRKFFGAEDLPQVIGGLGVAVVSTSEGVMPDREARRRNIGGEVVCFVS</sequence>
<dbReference type="NCBIfam" id="NF001109">
    <property type="entry name" value="PRK00136.1"/>
    <property type="match status" value="1"/>
</dbReference>
<name>A0ABZ0YVI7_9GAMM</name>
<evidence type="ECO:0000256" key="5">
    <source>
        <dbReference type="ARBA" id="ARBA00046740"/>
    </source>
</evidence>
<evidence type="ECO:0000256" key="4">
    <source>
        <dbReference type="ARBA" id="ARBA00035258"/>
    </source>
</evidence>
<dbReference type="Pfam" id="PF00410">
    <property type="entry name" value="Ribosomal_S8"/>
    <property type="match status" value="1"/>
</dbReference>
<dbReference type="PANTHER" id="PTHR11758">
    <property type="entry name" value="40S RIBOSOMAL PROTEIN S15A"/>
    <property type="match status" value="1"/>
</dbReference>
<evidence type="ECO:0000256" key="7">
    <source>
        <dbReference type="RuleBase" id="RU003660"/>
    </source>
</evidence>
<accession>A0ABZ0YVI7</accession>
<protein>
    <recommendedName>
        <fullName evidence="4 6">Small ribosomal subunit protein uS8</fullName>
    </recommendedName>
</protein>
<evidence type="ECO:0000256" key="2">
    <source>
        <dbReference type="ARBA" id="ARBA00022980"/>
    </source>
</evidence>
<evidence type="ECO:0000313" key="9">
    <source>
        <dbReference type="Proteomes" id="UP001327459"/>
    </source>
</evidence>
<proteinExistence type="inferred from homology"/>
<dbReference type="SUPFAM" id="SSF56047">
    <property type="entry name" value="Ribosomal protein S8"/>
    <property type="match status" value="1"/>
</dbReference>
<gene>
    <name evidence="6 8" type="primary">rpsH</name>
    <name evidence="8" type="ORF">SR882_10605</name>
</gene>
<dbReference type="GO" id="GO:0005840">
    <property type="term" value="C:ribosome"/>
    <property type="evidence" value="ECO:0007669"/>
    <property type="project" value="UniProtKB-KW"/>
</dbReference>
<dbReference type="PROSITE" id="PS00053">
    <property type="entry name" value="RIBOSOMAL_S8"/>
    <property type="match status" value="1"/>
</dbReference>
<evidence type="ECO:0000256" key="6">
    <source>
        <dbReference type="HAMAP-Rule" id="MF_01302"/>
    </source>
</evidence>
<dbReference type="InterPro" id="IPR047863">
    <property type="entry name" value="Ribosomal_uS8_CS"/>
</dbReference>
<dbReference type="Proteomes" id="UP001327459">
    <property type="component" value="Chromosome"/>
</dbReference>